<keyword evidence="3" id="KW-1185">Reference proteome</keyword>
<feature type="compositionally biased region" description="Polar residues" evidence="1">
    <location>
        <begin position="136"/>
        <end position="145"/>
    </location>
</feature>
<sequence>MTSGHNYFPMSVADMRDVYGLMDNTPAPLSMRSSRVSSTPESRRSSSSSFSFSRMLRKKSRVDASDTPVSAPTPTPSNSRRSSLDSQRTLTTPSTTVTSPKPMQAPRDYEAALGALSSSYGFSGSGPTFVPVVPTAPSTRTSSRE</sequence>
<feature type="compositionally biased region" description="Low complexity" evidence="1">
    <location>
        <begin position="28"/>
        <end position="54"/>
    </location>
</feature>
<feature type="region of interest" description="Disordered" evidence="1">
    <location>
        <begin position="122"/>
        <end position="145"/>
    </location>
</feature>
<proteinExistence type="predicted"/>
<evidence type="ECO:0000313" key="3">
    <source>
        <dbReference type="Proteomes" id="UP000757232"/>
    </source>
</evidence>
<evidence type="ECO:0000313" key="2">
    <source>
        <dbReference type="EMBL" id="OCB85732.1"/>
    </source>
</evidence>
<dbReference type="Proteomes" id="UP000757232">
    <property type="component" value="Unassembled WGS sequence"/>
</dbReference>
<reference evidence="2" key="1">
    <citation type="submission" date="2016-06" db="EMBL/GenBank/DDBJ databases">
        <title>Draft Genome sequence of the fungus Inonotus baumii.</title>
        <authorList>
            <person name="Zhu H."/>
            <person name="Lin W."/>
        </authorList>
    </citation>
    <scope>NUCLEOTIDE SEQUENCE</scope>
    <source>
        <strain evidence="2">821</strain>
    </source>
</reference>
<evidence type="ECO:0000256" key="1">
    <source>
        <dbReference type="SAM" id="MobiDB-lite"/>
    </source>
</evidence>
<feature type="region of interest" description="Disordered" evidence="1">
    <location>
        <begin position="25"/>
        <end position="110"/>
    </location>
</feature>
<gene>
    <name evidence="2" type="ORF">A7U60_g7384</name>
</gene>
<comment type="caution">
    <text evidence="2">The sequence shown here is derived from an EMBL/GenBank/DDBJ whole genome shotgun (WGS) entry which is preliminary data.</text>
</comment>
<protein>
    <submittedName>
        <fullName evidence="2">Uncharacterized protein</fullName>
    </submittedName>
</protein>
<feature type="compositionally biased region" description="Low complexity" evidence="1">
    <location>
        <begin position="70"/>
        <end position="81"/>
    </location>
</feature>
<feature type="compositionally biased region" description="Low complexity" evidence="1">
    <location>
        <begin position="89"/>
        <end position="100"/>
    </location>
</feature>
<name>A0A9Q5HTV8_SANBA</name>
<organism evidence="2 3">
    <name type="scientific">Sanghuangporus baumii</name>
    <name type="common">Phellinus baumii</name>
    <dbReference type="NCBI Taxonomy" id="108892"/>
    <lineage>
        <taxon>Eukaryota</taxon>
        <taxon>Fungi</taxon>
        <taxon>Dikarya</taxon>
        <taxon>Basidiomycota</taxon>
        <taxon>Agaricomycotina</taxon>
        <taxon>Agaricomycetes</taxon>
        <taxon>Hymenochaetales</taxon>
        <taxon>Hymenochaetaceae</taxon>
        <taxon>Sanghuangporus</taxon>
    </lineage>
</organism>
<dbReference type="EMBL" id="LNZH02000208">
    <property type="protein sequence ID" value="OCB85732.1"/>
    <property type="molecule type" value="Genomic_DNA"/>
</dbReference>
<accession>A0A9Q5HTV8</accession>
<dbReference type="AlphaFoldDB" id="A0A9Q5HTV8"/>